<feature type="transmembrane region" description="Helical" evidence="6">
    <location>
        <begin position="487"/>
        <end position="519"/>
    </location>
</feature>
<gene>
    <name evidence="8" type="ORF">FSP39_005661</name>
</gene>
<organism evidence="8 9">
    <name type="scientific">Pinctada imbricata</name>
    <name type="common">Atlantic pearl-oyster</name>
    <name type="synonym">Pinctada martensii</name>
    <dbReference type="NCBI Taxonomy" id="66713"/>
    <lineage>
        <taxon>Eukaryota</taxon>
        <taxon>Metazoa</taxon>
        <taxon>Spiralia</taxon>
        <taxon>Lophotrochozoa</taxon>
        <taxon>Mollusca</taxon>
        <taxon>Bivalvia</taxon>
        <taxon>Autobranchia</taxon>
        <taxon>Pteriomorphia</taxon>
        <taxon>Pterioida</taxon>
        <taxon>Pterioidea</taxon>
        <taxon>Pteriidae</taxon>
        <taxon>Pinctada</taxon>
    </lineage>
</organism>
<dbReference type="CDD" id="cd07042">
    <property type="entry name" value="STAS_SulP_like_sulfate_transporter"/>
    <property type="match status" value="1"/>
</dbReference>
<dbReference type="NCBIfam" id="TIGR00815">
    <property type="entry name" value="sulP"/>
    <property type="match status" value="1"/>
</dbReference>
<dbReference type="Proteomes" id="UP001186944">
    <property type="component" value="Unassembled WGS sequence"/>
</dbReference>
<evidence type="ECO:0000313" key="8">
    <source>
        <dbReference type="EMBL" id="KAK3101702.1"/>
    </source>
</evidence>
<dbReference type="InterPro" id="IPR002645">
    <property type="entry name" value="STAS_dom"/>
</dbReference>
<evidence type="ECO:0000256" key="2">
    <source>
        <dbReference type="ARBA" id="ARBA00022692"/>
    </source>
</evidence>
<name>A0AA89C9Z1_PINIB</name>
<reference evidence="8" key="1">
    <citation type="submission" date="2019-08" db="EMBL/GenBank/DDBJ databases">
        <title>The improved chromosome-level genome for the pearl oyster Pinctada fucata martensii using PacBio sequencing and Hi-C.</title>
        <authorList>
            <person name="Zheng Z."/>
        </authorList>
    </citation>
    <scope>NUCLEOTIDE SEQUENCE</scope>
    <source>
        <strain evidence="8">ZZ-2019</strain>
        <tissue evidence="8">Adductor muscle</tissue>
    </source>
</reference>
<dbReference type="AlphaFoldDB" id="A0AA89C9Z1"/>
<proteinExistence type="predicted"/>
<feature type="transmembrane region" description="Helical" evidence="6">
    <location>
        <begin position="128"/>
        <end position="156"/>
    </location>
</feature>
<sequence>MTRSEKDGMKNGRRLSMDSTIFIKRIPQTQVSFDEIHMAPEEDKSKLDSIKGKFANGCGCTAKKVWKIVCGYLPIIKVVRFYNLKENTIIDILSGITIGILHIPQALAFGLLTSVKLENGLYTSVWPVLLYVLFGTSAHVSMGTSAVICIVTASVVDRQADEFKALNPLLPNITGNGTAVPWEEIPEFMDYKENIAMCISLWVGVILLVMGLFRLGFITAYLSESFFNAFTSGAAVHIGTSQVPALLGIKIQRFGGAFKIIKTYREIFTHITEANVAAIIITIISIAIIFLIKECINERFKHKLFIPIPVELLIVIIATLVSYLGDLSGNFDVDIVGEIPQTIPPPVLPDISGIESYFVDCFVIAILIFANTIAMAKICAKKHNYEIDDSQELIAYGMCNFGGAFLKCFPSAVAPPRSMVASNMNAKTTVNGIFATLLMLMVILVMSMLFEPLPKAALASIIVAALKGLFIQMGDCVKFWRINKFDFVIWIFTILSVVFLDIDFGLGIGVVVSLITVVFQTQFSRGYRLGRIQKDGALVDHKKYTNSYEDPGVKVFRFQSSLYFANAEIFRNTLYRCTVNPRKLLKFLKKQEALYEKKGKKLSDLNSPERRISTLSNNSSGAPLPNKRDSVVTLTSNDNPAYTISDENLKNEMSSGNGQYQMMNRHASIASSLSDMPYEEDPETGDELVTPEKIRLMRKTHHIIIDCSTINYLDASGANVLAHIYKEYEHVKIKVFLAGCCQEMLKTMKHAEIFEKIPTSNIFLSVYDAIAVAKVESVSPLPAHLEDFSDDEAAEDSYITRM</sequence>
<accession>A0AA89C9Z1</accession>
<feature type="transmembrane region" description="Helical" evidence="6">
    <location>
        <begin position="304"/>
        <end position="324"/>
    </location>
</feature>
<evidence type="ECO:0000256" key="4">
    <source>
        <dbReference type="ARBA" id="ARBA00023136"/>
    </source>
</evidence>
<dbReference type="Pfam" id="PF00916">
    <property type="entry name" value="Sulfate_transp"/>
    <property type="match status" value="1"/>
</dbReference>
<dbReference type="InterPro" id="IPR036513">
    <property type="entry name" value="STAS_dom_sf"/>
</dbReference>
<evidence type="ECO:0000256" key="5">
    <source>
        <dbReference type="SAM" id="MobiDB-lite"/>
    </source>
</evidence>
<dbReference type="InterPro" id="IPR001902">
    <property type="entry name" value="SLC26A/SulP_fam"/>
</dbReference>
<feature type="transmembrane region" description="Helical" evidence="6">
    <location>
        <begin position="89"/>
        <end position="108"/>
    </location>
</feature>
<comment type="caution">
    <text evidence="8">The sequence shown here is derived from an EMBL/GenBank/DDBJ whole genome shotgun (WGS) entry which is preliminary data.</text>
</comment>
<evidence type="ECO:0000256" key="1">
    <source>
        <dbReference type="ARBA" id="ARBA00004141"/>
    </source>
</evidence>
<keyword evidence="4 6" id="KW-0472">Membrane</keyword>
<feature type="region of interest" description="Disordered" evidence="5">
    <location>
        <begin position="606"/>
        <end position="628"/>
    </location>
</feature>
<dbReference type="GO" id="GO:0016020">
    <property type="term" value="C:membrane"/>
    <property type="evidence" value="ECO:0007669"/>
    <property type="project" value="UniProtKB-SubCell"/>
</dbReference>
<feature type="domain" description="STAS" evidence="7">
    <location>
        <begin position="543"/>
        <end position="773"/>
    </location>
</feature>
<evidence type="ECO:0000259" key="7">
    <source>
        <dbReference type="PROSITE" id="PS50801"/>
    </source>
</evidence>
<keyword evidence="3 6" id="KW-1133">Transmembrane helix</keyword>
<evidence type="ECO:0000256" key="6">
    <source>
        <dbReference type="SAM" id="Phobius"/>
    </source>
</evidence>
<comment type="subcellular location">
    <subcellularLocation>
        <location evidence="1">Membrane</location>
        <topology evidence="1">Multi-pass membrane protein</topology>
    </subcellularLocation>
</comment>
<protein>
    <recommendedName>
        <fullName evidence="7">STAS domain-containing protein</fullName>
    </recommendedName>
</protein>
<feature type="transmembrane region" description="Helical" evidence="6">
    <location>
        <begin position="274"/>
        <end position="292"/>
    </location>
</feature>
<dbReference type="Pfam" id="PF01740">
    <property type="entry name" value="STAS"/>
    <property type="match status" value="1"/>
</dbReference>
<evidence type="ECO:0000256" key="3">
    <source>
        <dbReference type="ARBA" id="ARBA00022989"/>
    </source>
</evidence>
<feature type="transmembrane region" description="Helical" evidence="6">
    <location>
        <begin position="429"/>
        <end position="450"/>
    </location>
</feature>
<dbReference type="PROSITE" id="PS50801">
    <property type="entry name" value="STAS"/>
    <property type="match status" value="1"/>
</dbReference>
<dbReference type="GO" id="GO:0055085">
    <property type="term" value="P:transmembrane transport"/>
    <property type="evidence" value="ECO:0007669"/>
    <property type="project" value="InterPro"/>
</dbReference>
<dbReference type="PANTHER" id="PTHR11814">
    <property type="entry name" value="SULFATE TRANSPORTER"/>
    <property type="match status" value="1"/>
</dbReference>
<feature type="transmembrane region" description="Helical" evidence="6">
    <location>
        <begin position="456"/>
        <end position="475"/>
    </location>
</feature>
<dbReference type="SUPFAM" id="SSF52091">
    <property type="entry name" value="SpoIIaa-like"/>
    <property type="match status" value="1"/>
</dbReference>
<dbReference type="EMBL" id="VSWD01000005">
    <property type="protein sequence ID" value="KAK3101702.1"/>
    <property type="molecule type" value="Genomic_DNA"/>
</dbReference>
<keyword evidence="9" id="KW-1185">Reference proteome</keyword>
<dbReference type="Gene3D" id="3.30.750.24">
    <property type="entry name" value="STAS domain"/>
    <property type="match status" value="1"/>
</dbReference>
<feature type="transmembrane region" description="Helical" evidence="6">
    <location>
        <begin position="199"/>
        <end position="222"/>
    </location>
</feature>
<feature type="transmembrane region" description="Helical" evidence="6">
    <location>
        <begin position="357"/>
        <end position="376"/>
    </location>
</feature>
<evidence type="ECO:0000313" key="9">
    <source>
        <dbReference type="Proteomes" id="UP001186944"/>
    </source>
</evidence>
<keyword evidence="2 6" id="KW-0812">Transmembrane</keyword>
<dbReference type="InterPro" id="IPR011547">
    <property type="entry name" value="SLC26A/SulP_dom"/>
</dbReference>